<evidence type="ECO:0000256" key="7">
    <source>
        <dbReference type="ARBA" id="ARBA00022840"/>
    </source>
</evidence>
<dbReference type="GO" id="GO:0042555">
    <property type="term" value="C:MCM complex"/>
    <property type="evidence" value="ECO:0007669"/>
    <property type="project" value="TreeGrafter"/>
</dbReference>
<dbReference type="Gene3D" id="3.40.50.300">
    <property type="entry name" value="P-loop containing nucleotide triphosphate hydrolases"/>
    <property type="match status" value="1"/>
</dbReference>
<dbReference type="GO" id="GO:0003697">
    <property type="term" value="F:single-stranded DNA binding"/>
    <property type="evidence" value="ECO:0007669"/>
    <property type="project" value="TreeGrafter"/>
</dbReference>
<dbReference type="AlphaFoldDB" id="A8AC21"/>
<evidence type="ECO:0000256" key="8">
    <source>
        <dbReference type="ARBA" id="ARBA00023125"/>
    </source>
</evidence>
<dbReference type="SUPFAM" id="SSF52540">
    <property type="entry name" value="P-loop containing nucleoside triphosphate hydrolases"/>
    <property type="match status" value="1"/>
</dbReference>
<protein>
    <recommendedName>
        <fullName evidence="2">DNA helicase</fullName>
        <ecNumber evidence="2">3.6.4.12</ecNumber>
    </recommendedName>
</protein>
<dbReference type="InterPro" id="IPR003593">
    <property type="entry name" value="AAA+_ATPase"/>
</dbReference>
<dbReference type="Gene3D" id="2.20.28.10">
    <property type="match status" value="1"/>
</dbReference>
<name>A8AC21_IGNH4</name>
<keyword evidence="4 9" id="KW-0547">Nucleotide-binding</keyword>
<dbReference type="FunFam" id="2.20.28.10:FF:000003">
    <property type="entry name" value="DNA helicase"/>
    <property type="match status" value="1"/>
</dbReference>
<sequence length="689" mass="77367">MSEAGFLEEKLPVEERFREFLESYEVNGRVKYKDEIRNAVAERRASVVVDFTDVIEFDQELAEEIVENPLETLDKLDQVVTEIASAFANKKYPMRVRFTNLPEKVRLRDLRERYVGKLVAFDGIVTKATNVKGKPKKLYFRCEACGTVFPVEQRGKYYQAPTVCPNPECPKKTGPFTLLENHPKNEYVDWQLLVVQEKPEELPPGQMPRSIEVIVEGKDLVDVARPGDRVTVIGVLEAVPNRVPKRGSMVVFDFKMIANNIEVSQKVLEDVHLSPEDVERIKELSKDPWIHKSIILSIAPAIYGHWDIKEAIAFALFGGVPKELEDGTRIRGDIHVLIIGDPGTAKSQLLQYAARIAPRSVYTTGKGSTAAGLTAAVVRDNITGEYYLEAGALVLADGGVAVIDEIDKMREEDRSAIHEAMEQQTVSIAKAGIVAKLNARCAVLAAGNPRYGRYVPERSVAENINLPPSILSRFDLIFVLRDVPDPKRDRRLVRYILNVHKEADKIVPEIPADLLKKYIAYARKSVKPKLSEAAARIIENFFVDLRKTAAENPEMGVPITARQLEALVRMSEAHAKMALRSVVEEADAIEAVRMMLAFLSTAGVDVETGRIDIDTIYVGVSKSNRQKRLILKDIIKEKFKEKGTCVHLKEVVREARKRGLNEEEIEQILTQMVNQGEIYEPKTACYSPL</sequence>
<keyword evidence="8 9" id="KW-0238">DNA-binding</keyword>
<dbReference type="OrthoDB" id="6747at2157"/>
<evidence type="ECO:0000256" key="9">
    <source>
        <dbReference type="RuleBase" id="RU004070"/>
    </source>
</evidence>
<dbReference type="InterPro" id="IPR033762">
    <property type="entry name" value="MCM_OB"/>
</dbReference>
<dbReference type="GO" id="GO:0016787">
    <property type="term" value="F:hydrolase activity"/>
    <property type="evidence" value="ECO:0007669"/>
    <property type="project" value="UniProtKB-KW"/>
</dbReference>
<evidence type="ECO:0000259" key="10">
    <source>
        <dbReference type="PROSITE" id="PS50051"/>
    </source>
</evidence>
<keyword evidence="7 9" id="KW-0067">ATP-binding</keyword>
<dbReference type="InterPro" id="IPR027417">
    <property type="entry name" value="P-loop_NTPase"/>
</dbReference>
<dbReference type="Pfam" id="PF17207">
    <property type="entry name" value="MCM_OB"/>
    <property type="match status" value="1"/>
</dbReference>
<dbReference type="GeneID" id="5562624"/>
<dbReference type="PANTHER" id="PTHR11630">
    <property type="entry name" value="DNA REPLICATION LICENSING FACTOR MCM FAMILY MEMBER"/>
    <property type="match status" value="1"/>
</dbReference>
<dbReference type="GO" id="GO:0006260">
    <property type="term" value="P:DNA replication"/>
    <property type="evidence" value="ECO:0007669"/>
    <property type="project" value="UniProtKB-KW"/>
</dbReference>
<dbReference type="GO" id="GO:0017116">
    <property type="term" value="F:single-stranded DNA helicase activity"/>
    <property type="evidence" value="ECO:0007669"/>
    <property type="project" value="TreeGrafter"/>
</dbReference>
<dbReference type="Proteomes" id="UP000000262">
    <property type="component" value="Chromosome"/>
</dbReference>
<dbReference type="GO" id="GO:0005524">
    <property type="term" value="F:ATP binding"/>
    <property type="evidence" value="ECO:0007669"/>
    <property type="project" value="UniProtKB-KW"/>
</dbReference>
<dbReference type="InterPro" id="IPR041562">
    <property type="entry name" value="MCM_lid"/>
</dbReference>
<dbReference type="InterPro" id="IPR027925">
    <property type="entry name" value="MCM_N"/>
</dbReference>
<proteinExistence type="inferred from homology"/>
<dbReference type="InterPro" id="IPR031327">
    <property type="entry name" value="MCM"/>
</dbReference>
<keyword evidence="12" id="KW-1185">Reference proteome</keyword>
<evidence type="ECO:0000313" key="11">
    <source>
        <dbReference type="EMBL" id="ABU82473.1"/>
    </source>
</evidence>
<dbReference type="SUPFAM" id="SSF50249">
    <property type="entry name" value="Nucleic acid-binding proteins"/>
    <property type="match status" value="1"/>
</dbReference>
<evidence type="ECO:0000256" key="3">
    <source>
        <dbReference type="ARBA" id="ARBA00022705"/>
    </source>
</evidence>
<accession>A8AC21</accession>
<dbReference type="SMART" id="SM00350">
    <property type="entry name" value="MCM"/>
    <property type="match status" value="1"/>
</dbReference>
<evidence type="ECO:0000256" key="5">
    <source>
        <dbReference type="ARBA" id="ARBA00022801"/>
    </source>
</evidence>
<dbReference type="Pfam" id="PF00493">
    <property type="entry name" value="MCM"/>
    <property type="match status" value="1"/>
</dbReference>
<keyword evidence="3" id="KW-0235">DNA replication</keyword>
<dbReference type="PhylomeDB" id="A8AC21"/>
<evidence type="ECO:0000313" key="12">
    <source>
        <dbReference type="Proteomes" id="UP000000262"/>
    </source>
</evidence>
<evidence type="ECO:0000256" key="6">
    <source>
        <dbReference type="ARBA" id="ARBA00022806"/>
    </source>
</evidence>
<evidence type="ECO:0000256" key="1">
    <source>
        <dbReference type="ARBA" id="ARBA00008010"/>
    </source>
</evidence>
<dbReference type="PRINTS" id="PR01657">
    <property type="entry name" value="MCMFAMILY"/>
</dbReference>
<dbReference type="FunFam" id="3.40.50.300:FF:000826">
    <property type="entry name" value="Replicative DNA helicase Mcm"/>
    <property type="match status" value="1"/>
</dbReference>
<dbReference type="HOGENOM" id="CLU_000995_6_0_2"/>
<dbReference type="Gene3D" id="1.10.10.10">
    <property type="entry name" value="Winged helix-like DNA-binding domain superfamily/Winged helix DNA-binding domain"/>
    <property type="match status" value="1"/>
</dbReference>
<dbReference type="SMART" id="SM00382">
    <property type="entry name" value="AAA"/>
    <property type="match status" value="1"/>
</dbReference>
<organism evidence="11 12">
    <name type="scientific">Ignicoccus hospitalis (strain KIN4/I / DSM 18386 / JCM 14125)</name>
    <dbReference type="NCBI Taxonomy" id="453591"/>
    <lineage>
        <taxon>Archaea</taxon>
        <taxon>Thermoproteota</taxon>
        <taxon>Thermoprotei</taxon>
        <taxon>Desulfurococcales</taxon>
        <taxon>Desulfurococcaceae</taxon>
        <taxon>Ignicoccus</taxon>
    </lineage>
</organism>
<comment type="similarity">
    <text evidence="1 9">Belongs to the MCM family.</text>
</comment>
<dbReference type="Pfam" id="PF14551">
    <property type="entry name" value="MCM_N"/>
    <property type="match status" value="1"/>
</dbReference>
<gene>
    <name evidence="11" type="ordered locus">Igni_1297</name>
</gene>
<keyword evidence="6 11" id="KW-0347">Helicase</keyword>
<feature type="domain" description="MCM C-terminal AAA(+) ATPase" evidence="10">
    <location>
        <begin position="290"/>
        <end position="496"/>
    </location>
</feature>
<dbReference type="Gene3D" id="2.40.50.140">
    <property type="entry name" value="Nucleic acid-binding proteins"/>
    <property type="match status" value="1"/>
</dbReference>
<dbReference type="EC" id="3.6.4.12" evidence="2"/>
<evidence type="ECO:0000256" key="2">
    <source>
        <dbReference type="ARBA" id="ARBA00012551"/>
    </source>
</evidence>
<dbReference type="KEGG" id="iho:Igni_1297"/>
<dbReference type="Gene3D" id="3.30.1640.10">
    <property type="entry name" value="mini-chromosome maintenance (MCM) complex, chain A, domain 1"/>
    <property type="match status" value="1"/>
</dbReference>
<dbReference type="NCBIfam" id="NF040949">
    <property type="entry name" value="minchrom_main_MCM"/>
    <property type="match status" value="1"/>
</dbReference>
<dbReference type="PANTHER" id="PTHR11630:SF66">
    <property type="entry name" value="DNA REPLICATION LICENSING FACTOR MCM4"/>
    <property type="match status" value="1"/>
</dbReference>
<keyword evidence="5" id="KW-0378">Hydrolase</keyword>
<dbReference type="PROSITE" id="PS50051">
    <property type="entry name" value="MCM_2"/>
    <property type="match status" value="1"/>
</dbReference>
<dbReference type="RefSeq" id="WP_012123437.1">
    <property type="nucleotide sequence ID" value="NC_009776.1"/>
</dbReference>
<dbReference type="eggNOG" id="arCOG00439">
    <property type="taxonomic scope" value="Archaea"/>
</dbReference>
<dbReference type="EMBL" id="CP000816">
    <property type="protein sequence ID" value="ABU82473.1"/>
    <property type="molecule type" value="Genomic_DNA"/>
</dbReference>
<reference evidence="11 12" key="1">
    <citation type="journal article" date="2008" name="Genome Biol.">
        <title>A genomic analysis of the archaeal system Ignicoccus hospitalis-Nanoarchaeum equitans.</title>
        <authorList>
            <person name="Podar M."/>
            <person name="Anderson I."/>
            <person name="Makarova K.S."/>
            <person name="Elkins J.G."/>
            <person name="Ivanova N."/>
            <person name="Wall M.A."/>
            <person name="Lykidis A."/>
            <person name="Mavromatis K."/>
            <person name="Sun H."/>
            <person name="Hudson M.E."/>
            <person name="Chen W."/>
            <person name="Deciu C."/>
            <person name="Hutchison D."/>
            <person name="Eads J.R."/>
            <person name="Anderson A."/>
            <person name="Fernandes F."/>
            <person name="Szeto E."/>
            <person name="Lapidus A."/>
            <person name="Kyrpides N.C."/>
            <person name="Saier M.H.Jr."/>
            <person name="Richardson P.M."/>
            <person name="Rachel R."/>
            <person name="Huber H."/>
            <person name="Eisen J.A."/>
            <person name="Koonin E.V."/>
            <person name="Keller M."/>
            <person name="Stetter K.O."/>
        </authorList>
    </citation>
    <scope>NUCLEOTIDE SEQUENCE [LARGE SCALE GENOMIC DNA]</scope>
    <source>
        <strain evidence="12">KIN4/I / DSM 18386 / JCM 14125</strain>
    </source>
</reference>
<dbReference type="STRING" id="453591.Igni_1297"/>
<dbReference type="InterPro" id="IPR001208">
    <property type="entry name" value="MCM_dom"/>
</dbReference>
<dbReference type="InterPro" id="IPR012340">
    <property type="entry name" value="NA-bd_OB-fold"/>
</dbReference>
<evidence type="ECO:0000256" key="4">
    <source>
        <dbReference type="ARBA" id="ARBA00022741"/>
    </source>
</evidence>
<dbReference type="InterPro" id="IPR036388">
    <property type="entry name" value="WH-like_DNA-bd_sf"/>
</dbReference>
<dbReference type="Pfam" id="PF17855">
    <property type="entry name" value="MCM_lid"/>
    <property type="match status" value="1"/>
</dbReference>